<evidence type="ECO:0000256" key="1">
    <source>
        <dbReference type="SAM" id="Phobius"/>
    </source>
</evidence>
<gene>
    <name evidence="2" type="ORF">ACFO3I_14290</name>
</gene>
<keyword evidence="1" id="KW-0472">Membrane</keyword>
<dbReference type="Proteomes" id="UP001595962">
    <property type="component" value="Unassembled WGS sequence"/>
</dbReference>
<accession>A0ABV9JPL5</accession>
<keyword evidence="1" id="KW-1133">Transmembrane helix</keyword>
<comment type="caution">
    <text evidence="2">The sequence shown here is derived from an EMBL/GenBank/DDBJ whole genome shotgun (WGS) entry which is preliminary data.</text>
</comment>
<dbReference type="RefSeq" id="WP_377335017.1">
    <property type="nucleotide sequence ID" value="NZ_JBHSGB010000012.1"/>
</dbReference>
<organism evidence="2 3">
    <name type="scientific">Rheinheimera marina</name>
    <dbReference type="NCBI Taxonomy" id="1774958"/>
    <lineage>
        <taxon>Bacteria</taxon>
        <taxon>Pseudomonadati</taxon>
        <taxon>Pseudomonadota</taxon>
        <taxon>Gammaproteobacteria</taxon>
        <taxon>Chromatiales</taxon>
        <taxon>Chromatiaceae</taxon>
        <taxon>Rheinheimera</taxon>
    </lineage>
</organism>
<name>A0ABV9JPL5_9GAMM</name>
<feature type="transmembrane region" description="Helical" evidence="1">
    <location>
        <begin position="150"/>
        <end position="167"/>
    </location>
</feature>
<keyword evidence="1" id="KW-0812">Transmembrane</keyword>
<sequence>MSDISTMKDQLKTVSTVSLIGNAILETRMSFLEGFGRFLYPPVKLLPDDIFKVGMHAAWYSKVAFSGVLSATAGIGYTALDIRKYGLNRNNASLLVGHSFYALQGFSLYRAMAFSGHEFHALSIRASRYGGIADGIKAGHYLMQRDYKNALMYTLFSGGNFGMMVLMNPHATGWQKTLRPHLRMVPPWAMLAAGVAVWFMPGEWFNRR</sequence>
<evidence type="ECO:0008006" key="4">
    <source>
        <dbReference type="Google" id="ProtNLM"/>
    </source>
</evidence>
<feature type="transmembrane region" description="Helical" evidence="1">
    <location>
        <begin position="187"/>
        <end position="205"/>
    </location>
</feature>
<feature type="transmembrane region" description="Helical" evidence="1">
    <location>
        <begin position="59"/>
        <end position="80"/>
    </location>
</feature>
<proteinExistence type="predicted"/>
<protein>
    <recommendedName>
        <fullName evidence="4">DUF2306 domain-containing protein</fullName>
    </recommendedName>
</protein>
<evidence type="ECO:0000313" key="2">
    <source>
        <dbReference type="EMBL" id="MFC4656181.1"/>
    </source>
</evidence>
<dbReference type="EMBL" id="JBHSGB010000012">
    <property type="protein sequence ID" value="MFC4656181.1"/>
    <property type="molecule type" value="Genomic_DNA"/>
</dbReference>
<keyword evidence="3" id="KW-1185">Reference proteome</keyword>
<evidence type="ECO:0000313" key="3">
    <source>
        <dbReference type="Proteomes" id="UP001595962"/>
    </source>
</evidence>
<reference evidence="3" key="1">
    <citation type="journal article" date="2019" name="Int. J. Syst. Evol. Microbiol.">
        <title>The Global Catalogue of Microorganisms (GCM) 10K type strain sequencing project: providing services to taxonomists for standard genome sequencing and annotation.</title>
        <authorList>
            <consortium name="The Broad Institute Genomics Platform"/>
            <consortium name="The Broad Institute Genome Sequencing Center for Infectious Disease"/>
            <person name="Wu L."/>
            <person name="Ma J."/>
        </authorList>
    </citation>
    <scope>NUCLEOTIDE SEQUENCE [LARGE SCALE GENOMIC DNA]</scope>
    <source>
        <strain evidence="3">DT28</strain>
    </source>
</reference>